<dbReference type="Pfam" id="PF02585">
    <property type="entry name" value="PIG-L"/>
    <property type="match status" value="1"/>
</dbReference>
<accession>A0A2P2C8Y4</accession>
<dbReference type="AlphaFoldDB" id="A0A2P2C8Y4"/>
<dbReference type="InterPro" id="IPR003737">
    <property type="entry name" value="GlcNAc_PI_deacetylase-related"/>
</dbReference>
<gene>
    <name evidence="1" type="ORF">NOCA250055</name>
</gene>
<evidence type="ECO:0000313" key="1">
    <source>
        <dbReference type="EMBL" id="CUR58437.1"/>
    </source>
</evidence>
<protein>
    <submittedName>
        <fullName evidence="1">Putative deacetylase</fullName>
    </submittedName>
</protein>
<reference evidence="1" key="1">
    <citation type="submission" date="2015-08" db="EMBL/GenBank/DDBJ databases">
        <authorList>
            <person name="Babu N.S."/>
            <person name="Beckwith C.J."/>
            <person name="Beseler K.G."/>
            <person name="Brison A."/>
            <person name="Carone J.V."/>
            <person name="Caskin T.P."/>
            <person name="Diamond M."/>
            <person name="Durham M.E."/>
            <person name="Foxe J.M."/>
            <person name="Go M."/>
            <person name="Henderson B.A."/>
            <person name="Jones I.B."/>
            <person name="McGettigan J.A."/>
            <person name="Micheletti S.J."/>
            <person name="Nasrallah M.E."/>
            <person name="Ortiz D."/>
            <person name="Piller C.R."/>
            <person name="Privatt S.R."/>
            <person name="Schneider S.L."/>
            <person name="Sharp S."/>
            <person name="Smith T.C."/>
            <person name="Stanton J.D."/>
            <person name="Ullery H.E."/>
            <person name="Wilson R.J."/>
            <person name="Serrano M.G."/>
            <person name="Buck G."/>
            <person name="Lee V."/>
            <person name="Wang Y."/>
            <person name="Carvalho R."/>
            <person name="Voegtly L."/>
            <person name="Shi R."/>
            <person name="Duckworth R."/>
            <person name="Johnson A."/>
            <person name="Loviza R."/>
            <person name="Walstead R."/>
            <person name="Shah Z."/>
            <person name="Kiflezghi M."/>
            <person name="Wade K."/>
            <person name="Ball S.L."/>
            <person name="Bradley K.W."/>
            <person name="Asai D.J."/>
            <person name="Bowman C.A."/>
            <person name="Russell D.A."/>
            <person name="Pope W.H."/>
            <person name="Jacobs-Sera D."/>
            <person name="Hendrix R.W."/>
            <person name="Hatfull G.F."/>
        </authorList>
    </citation>
    <scope>NUCLEOTIDE SEQUENCE</scope>
</reference>
<proteinExistence type="predicted"/>
<organism evidence="1">
    <name type="scientific">metagenome</name>
    <dbReference type="NCBI Taxonomy" id="256318"/>
    <lineage>
        <taxon>unclassified sequences</taxon>
        <taxon>metagenomes</taxon>
    </lineage>
</organism>
<name>A0A2P2C8Y4_9ZZZZ</name>
<dbReference type="EMBL" id="CZKA01000045">
    <property type="protein sequence ID" value="CUR58437.1"/>
    <property type="molecule type" value="Genomic_DNA"/>
</dbReference>
<dbReference type="SUPFAM" id="SSF102588">
    <property type="entry name" value="LmbE-like"/>
    <property type="match status" value="1"/>
</dbReference>
<dbReference type="Gene3D" id="3.40.50.10320">
    <property type="entry name" value="LmbE-like"/>
    <property type="match status" value="1"/>
</dbReference>
<dbReference type="PANTHER" id="PTHR12993:SF29">
    <property type="entry name" value="BLR3841 PROTEIN"/>
    <property type="match status" value="1"/>
</dbReference>
<dbReference type="InterPro" id="IPR024078">
    <property type="entry name" value="LmbE-like_dom_sf"/>
</dbReference>
<dbReference type="PANTHER" id="PTHR12993">
    <property type="entry name" value="N-ACETYLGLUCOSAMINYL-PHOSPHATIDYLINOSITOL DE-N-ACETYLASE-RELATED"/>
    <property type="match status" value="1"/>
</dbReference>
<dbReference type="GO" id="GO:0016811">
    <property type="term" value="F:hydrolase activity, acting on carbon-nitrogen (but not peptide) bonds, in linear amides"/>
    <property type="evidence" value="ECO:0007669"/>
    <property type="project" value="TreeGrafter"/>
</dbReference>
<sequence>MTDAVSNRRSTLVISAHAGDFVWYSGGAIALAASRGEQVTIACLAIGEHGEAGRAWREGKSLETIREIRRDEALRAAGVLGADVRFLPGEDYPLVATRELVHSLVELFAEVRPTSVLTHTLEDPYNVDHPVATRIALEARELAVRAGHQEGRWDMGPQVFFFEPNHAEMSGFLPQVYLDISEVFDVKRKAMETLPAKYQWEYHTELARLRGAQLRRNAGANLTEPATVYAEAFMRYFPQVVTTLE</sequence>